<accession>A0ACC3NEE4</accession>
<proteinExistence type="predicted"/>
<keyword evidence="2" id="KW-1185">Reference proteome</keyword>
<gene>
    <name evidence="1" type="ORF">LTR37_007673</name>
</gene>
<dbReference type="Proteomes" id="UP001281147">
    <property type="component" value="Unassembled WGS sequence"/>
</dbReference>
<evidence type="ECO:0000313" key="1">
    <source>
        <dbReference type="EMBL" id="KAK3714693.1"/>
    </source>
</evidence>
<name>A0ACC3NEE4_9PEZI</name>
<organism evidence="1 2">
    <name type="scientific">Vermiconidia calcicola</name>
    <dbReference type="NCBI Taxonomy" id="1690605"/>
    <lineage>
        <taxon>Eukaryota</taxon>
        <taxon>Fungi</taxon>
        <taxon>Dikarya</taxon>
        <taxon>Ascomycota</taxon>
        <taxon>Pezizomycotina</taxon>
        <taxon>Dothideomycetes</taxon>
        <taxon>Dothideomycetidae</taxon>
        <taxon>Mycosphaerellales</taxon>
        <taxon>Extremaceae</taxon>
        <taxon>Vermiconidia</taxon>
    </lineage>
</organism>
<evidence type="ECO:0000313" key="2">
    <source>
        <dbReference type="Proteomes" id="UP001281147"/>
    </source>
</evidence>
<sequence length="154" mass="17465">MTTENLREGDTDPIDSSNWSLEGPPKSYDPNAKYEKCDHECPLRSRQIGSDLYAYLVVADVAHFTGAIIHEQQRRVQYTALSYTWGPADFCRPIIVNGIVFPITENLFACLQHLRHQSNSTYYWIDAICINQLNLPEKAIQVSSMLAVESALNE</sequence>
<reference evidence="1" key="1">
    <citation type="submission" date="2023-07" db="EMBL/GenBank/DDBJ databases">
        <title>Black Yeasts Isolated from many extreme environments.</title>
        <authorList>
            <person name="Coleine C."/>
            <person name="Stajich J.E."/>
            <person name="Selbmann L."/>
        </authorList>
    </citation>
    <scope>NUCLEOTIDE SEQUENCE</scope>
    <source>
        <strain evidence="1">CCFEE 5714</strain>
    </source>
</reference>
<dbReference type="EMBL" id="JAUTXU010000054">
    <property type="protein sequence ID" value="KAK3714693.1"/>
    <property type="molecule type" value="Genomic_DNA"/>
</dbReference>
<comment type="caution">
    <text evidence="1">The sequence shown here is derived from an EMBL/GenBank/DDBJ whole genome shotgun (WGS) entry which is preliminary data.</text>
</comment>
<protein>
    <submittedName>
        <fullName evidence="1">Uncharacterized protein</fullName>
    </submittedName>
</protein>